<evidence type="ECO:0000313" key="1">
    <source>
        <dbReference type="EMBL" id="KKU12943.1"/>
    </source>
</evidence>
<dbReference type="Gene3D" id="3.40.50.2000">
    <property type="entry name" value="Glycogen Phosphorylase B"/>
    <property type="match status" value="1"/>
</dbReference>
<proteinExistence type="predicted"/>
<comment type="caution">
    <text evidence="1">The sequence shown here is derived from an EMBL/GenBank/DDBJ whole genome shotgun (WGS) entry which is preliminary data.</text>
</comment>
<protein>
    <submittedName>
        <fullName evidence="1">Uncharacterized protein</fullName>
    </submittedName>
</protein>
<dbReference type="EMBL" id="LCLH01000036">
    <property type="protein sequence ID" value="KKU12943.1"/>
    <property type="molecule type" value="Genomic_DNA"/>
</dbReference>
<dbReference type="Proteomes" id="UP000034911">
    <property type="component" value="Unassembled WGS sequence"/>
</dbReference>
<evidence type="ECO:0000313" key="2">
    <source>
        <dbReference type="Proteomes" id="UP000034911"/>
    </source>
</evidence>
<accession>A0A0G1Q5C6</accession>
<feature type="non-terminal residue" evidence="1">
    <location>
        <position position="38"/>
    </location>
</feature>
<gene>
    <name evidence="1" type="ORF">UX20_C0036G0001</name>
</gene>
<organism evidence="1 2">
    <name type="scientific">Candidatus Magasanikbacteria bacterium GW2011_GWC2_45_8</name>
    <dbReference type="NCBI Taxonomy" id="1619050"/>
    <lineage>
        <taxon>Bacteria</taxon>
        <taxon>Candidatus Magasanikiibacteriota</taxon>
    </lineage>
</organism>
<sequence length="38" mass="4236">MKEETKHIIFSGGGTLGPVMPLVAVLQELRARHSAWKF</sequence>
<dbReference type="AlphaFoldDB" id="A0A0G1Q5C6"/>
<reference evidence="1 2" key="1">
    <citation type="journal article" date="2015" name="Nature">
        <title>rRNA introns, odd ribosomes, and small enigmatic genomes across a large radiation of phyla.</title>
        <authorList>
            <person name="Brown C.T."/>
            <person name="Hug L.A."/>
            <person name="Thomas B.C."/>
            <person name="Sharon I."/>
            <person name="Castelle C.J."/>
            <person name="Singh A."/>
            <person name="Wilkins M.J."/>
            <person name="Williams K.H."/>
            <person name="Banfield J.F."/>
        </authorList>
    </citation>
    <scope>NUCLEOTIDE SEQUENCE [LARGE SCALE GENOMIC DNA]</scope>
</reference>
<dbReference type="STRING" id="1619050.UX20_C0036G0001"/>
<name>A0A0G1Q5C6_9BACT</name>